<sequence>MNKLLSGSSLPAEESKQNCAIFSMWKPMIRYPTLGSMNQGCPRTWNWKLIIPRKV</sequence>
<gene>
    <name evidence="1" type="ORF">IAA06_03875</name>
</gene>
<comment type="caution">
    <text evidence="1">The sequence shown here is derived from an EMBL/GenBank/DDBJ whole genome shotgun (WGS) entry which is preliminary data.</text>
</comment>
<evidence type="ECO:0000313" key="1">
    <source>
        <dbReference type="EMBL" id="HJB27914.1"/>
    </source>
</evidence>
<reference evidence="1" key="1">
    <citation type="journal article" date="2021" name="PeerJ">
        <title>Extensive microbial diversity within the chicken gut microbiome revealed by metagenomics and culture.</title>
        <authorList>
            <person name="Gilroy R."/>
            <person name="Ravi A."/>
            <person name="Getino M."/>
            <person name="Pursley I."/>
            <person name="Horton D.L."/>
            <person name="Alikhan N.F."/>
            <person name="Baker D."/>
            <person name="Gharbi K."/>
            <person name="Hall N."/>
            <person name="Watson M."/>
            <person name="Adriaenssens E.M."/>
            <person name="Foster-Nyarko E."/>
            <person name="Jarju S."/>
            <person name="Secka A."/>
            <person name="Antonio M."/>
            <person name="Oren A."/>
            <person name="Chaudhuri R.R."/>
            <person name="La Ragione R."/>
            <person name="Hildebrand F."/>
            <person name="Pallen M.J."/>
        </authorList>
    </citation>
    <scope>NUCLEOTIDE SEQUENCE</scope>
    <source>
        <strain evidence="1">ChiSjej1B19-5720</strain>
    </source>
</reference>
<proteinExistence type="predicted"/>
<dbReference type="Proteomes" id="UP000823842">
    <property type="component" value="Unassembled WGS sequence"/>
</dbReference>
<accession>A0A9D2RVX0</accession>
<organism evidence="1 2">
    <name type="scientific">Candidatus Blautia faecavium</name>
    <dbReference type="NCBI Taxonomy" id="2838487"/>
    <lineage>
        <taxon>Bacteria</taxon>
        <taxon>Bacillati</taxon>
        <taxon>Bacillota</taxon>
        <taxon>Clostridia</taxon>
        <taxon>Lachnospirales</taxon>
        <taxon>Lachnospiraceae</taxon>
        <taxon>Blautia</taxon>
    </lineage>
</organism>
<dbReference type="AlphaFoldDB" id="A0A9D2RVX0"/>
<evidence type="ECO:0000313" key="2">
    <source>
        <dbReference type="Proteomes" id="UP000823842"/>
    </source>
</evidence>
<name>A0A9D2RVX0_9FIRM</name>
<protein>
    <submittedName>
        <fullName evidence="1">Uncharacterized protein</fullName>
    </submittedName>
</protein>
<reference evidence="1" key="2">
    <citation type="submission" date="2021-04" db="EMBL/GenBank/DDBJ databases">
        <authorList>
            <person name="Gilroy R."/>
        </authorList>
    </citation>
    <scope>NUCLEOTIDE SEQUENCE</scope>
    <source>
        <strain evidence="1">ChiSjej1B19-5720</strain>
    </source>
</reference>
<dbReference type="EMBL" id="DWYZ01000079">
    <property type="protein sequence ID" value="HJB27914.1"/>
    <property type="molecule type" value="Genomic_DNA"/>
</dbReference>